<proteinExistence type="predicted"/>
<dbReference type="EMBL" id="CP048659">
    <property type="protein sequence ID" value="QOW46514.1"/>
    <property type="molecule type" value="Genomic_DNA"/>
</dbReference>
<name>A0A7S6VX36_9GAMM</name>
<organism evidence="2 3">
    <name type="scientific">Acinetobacter piscicola</name>
    <dbReference type="NCBI Taxonomy" id="2006115"/>
    <lineage>
        <taxon>Bacteria</taxon>
        <taxon>Pseudomonadati</taxon>
        <taxon>Pseudomonadota</taxon>
        <taxon>Gammaproteobacteria</taxon>
        <taxon>Moraxellales</taxon>
        <taxon>Moraxellaceae</taxon>
        <taxon>Acinetobacter</taxon>
    </lineage>
</organism>
<feature type="transmembrane region" description="Helical" evidence="1">
    <location>
        <begin position="124"/>
        <end position="146"/>
    </location>
</feature>
<dbReference type="AlphaFoldDB" id="A0A7S6VX36"/>
<reference evidence="2 3" key="1">
    <citation type="submission" date="2020-02" db="EMBL/GenBank/DDBJ databases">
        <title>Tigecycline-resistant Acinetobacter species from pigs and migratory birds.</title>
        <authorList>
            <person name="Chen C."/>
            <person name="Sun J."/>
            <person name="Liao X.-P."/>
            <person name="Liu Y.-H."/>
        </authorList>
    </citation>
    <scope>NUCLEOTIDE SEQUENCE [LARGE SCALE GENOMIC DNA]</scope>
    <source>
        <strain evidence="2 3">YH12207_T</strain>
    </source>
</reference>
<dbReference type="RefSeq" id="WP_180045667.1">
    <property type="nucleotide sequence ID" value="NZ_CP048659.1"/>
</dbReference>
<keyword evidence="1" id="KW-1133">Transmembrane helix</keyword>
<sequence>MNFKNTNIFEINTYKIIILVFLYLASYCALQVEDAGLCVMSFYEEGILTHFHEIQGSEIDDAAVFGAAGLLGLIFSPLYFFRLSRPWFIRLLTTLCLLQFFCLSMVVIPLNLIIHDSIKYCDNVWLLECLICQLIFMILNLIYINISAY</sequence>
<evidence type="ECO:0000313" key="3">
    <source>
        <dbReference type="Proteomes" id="UP000593966"/>
    </source>
</evidence>
<feature type="transmembrane region" description="Helical" evidence="1">
    <location>
        <begin position="88"/>
        <end position="112"/>
    </location>
</feature>
<keyword evidence="1" id="KW-0812">Transmembrane</keyword>
<feature type="transmembrane region" description="Helical" evidence="1">
    <location>
        <begin position="62"/>
        <end position="81"/>
    </location>
</feature>
<keyword evidence="3" id="KW-1185">Reference proteome</keyword>
<dbReference type="Proteomes" id="UP000593966">
    <property type="component" value="Chromosome"/>
</dbReference>
<evidence type="ECO:0000313" key="2">
    <source>
        <dbReference type="EMBL" id="QOW46514.1"/>
    </source>
</evidence>
<evidence type="ECO:0000256" key="1">
    <source>
        <dbReference type="SAM" id="Phobius"/>
    </source>
</evidence>
<keyword evidence="1" id="KW-0472">Membrane</keyword>
<gene>
    <name evidence="2" type="ORF">G0028_11760</name>
</gene>
<accession>A0A7S6VX36</accession>
<protein>
    <submittedName>
        <fullName evidence="2">YfhO family protein</fullName>
    </submittedName>
</protein>
<feature type="transmembrane region" description="Helical" evidence="1">
    <location>
        <begin position="12"/>
        <end position="32"/>
    </location>
</feature>